<reference evidence="2 3" key="1">
    <citation type="submission" date="2018-12" db="EMBL/GenBank/DDBJ databases">
        <title>Complete genome sequence of Haloplanus rallus MBLA0036.</title>
        <authorList>
            <person name="Nam Y.-d."/>
            <person name="Kang J."/>
            <person name="Chung W.-H."/>
            <person name="Park Y.S."/>
        </authorList>
    </citation>
    <scope>NUCLEOTIDE SEQUENCE [LARGE SCALE GENOMIC DNA]</scope>
    <source>
        <strain evidence="2 3">MBLA0036</strain>
    </source>
</reference>
<keyword evidence="3" id="KW-1185">Reference proteome</keyword>
<dbReference type="InterPro" id="IPR001387">
    <property type="entry name" value="Cro/C1-type_HTH"/>
</dbReference>
<dbReference type="EMBL" id="CP034345">
    <property type="protein sequence ID" value="QGX94125.1"/>
    <property type="molecule type" value="Genomic_DNA"/>
</dbReference>
<dbReference type="CDD" id="cd00093">
    <property type="entry name" value="HTH_XRE"/>
    <property type="match status" value="1"/>
</dbReference>
<protein>
    <submittedName>
        <fullName evidence="2">Transcriptional regulator</fullName>
    </submittedName>
</protein>
<evidence type="ECO:0000313" key="3">
    <source>
        <dbReference type="Proteomes" id="UP000428325"/>
    </source>
</evidence>
<dbReference type="AlphaFoldDB" id="A0A6B9F1K1"/>
<dbReference type="Gene3D" id="3.40.225.10">
    <property type="entry name" value="Class II aldolase/adducin N-terminal domain"/>
    <property type="match status" value="1"/>
</dbReference>
<organism evidence="2 3">
    <name type="scientific">Haloplanus rallus</name>
    <dbReference type="NCBI Taxonomy" id="1816183"/>
    <lineage>
        <taxon>Archaea</taxon>
        <taxon>Methanobacteriati</taxon>
        <taxon>Methanobacteriota</taxon>
        <taxon>Stenosarchaea group</taxon>
        <taxon>Halobacteria</taxon>
        <taxon>Halobacteriales</taxon>
        <taxon>Haloferacaceae</taxon>
        <taxon>Haloplanus</taxon>
    </lineage>
</organism>
<gene>
    <name evidence="2" type="ORF">EI982_04675</name>
</gene>
<dbReference type="Pfam" id="PF10120">
    <property type="entry name" value="ThiN"/>
    <property type="match status" value="1"/>
</dbReference>
<evidence type="ECO:0000313" key="2">
    <source>
        <dbReference type="EMBL" id="QGX94125.1"/>
    </source>
</evidence>
<dbReference type="InterPro" id="IPR036409">
    <property type="entry name" value="Aldolase_II/adducin_N_sf"/>
</dbReference>
<dbReference type="RefSeq" id="WP_157688362.1">
    <property type="nucleotide sequence ID" value="NZ_CP034345.1"/>
</dbReference>
<dbReference type="PANTHER" id="PTHR40730:SF5">
    <property type="entry name" value="HTH CRO_C1-TYPE DOMAIN-CONTAINING PROTEIN"/>
    <property type="match status" value="1"/>
</dbReference>
<dbReference type="GeneID" id="99245310"/>
<dbReference type="GO" id="GO:0003677">
    <property type="term" value="F:DNA binding"/>
    <property type="evidence" value="ECO:0007669"/>
    <property type="project" value="InterPro"/>
</dbReference>
<dbReference type="Proteomes" id="UP000428325">
    <property type="component" value="Chromosome"/>
</dbReference>
<dbReference type="SUPFAM" id="SSF53639">
    <property type="entry name" value="AraD/HMP-PK domain-like"/>
    <property type="match status" value="1"/>
</dbReference>
<dbReference type="KEGG" id="hra:EI982_04675"/>
<dbReference type="OrthoDB" id="42697at2157"/>
<accession>A0A6B9F1K1</accession>
<proteinExistence type="predicted"/>
<sequence>MTVQLPSEIVVDRFLPTVRSMLAAELADRGFAQREIADRLGVSQAAVSQYLAGEGGGEERFVDDPRMRATIERIAEGFDTGRMDDYEALAELMELVREFEDRGPICAIHEEEMPALAGMGCDLCVRGRDRALQAEREILSNVRRAVRRFANTPDAAAHVPNVGTNVAMALPDAADETDVAAVPGRLHAMRGGINVPANPEFGASQHVATTVLAATAADPSIRGAINLATSDDLLAAVPEPIDAVEFDAEYADRRARLGDLFASGVPRVLYHEGAFGIEPITYVLGESAVDAVERAADLIAGAAANSEGDGAT</sequence>
<dbReference type="SUPFAM" id="SSF47413">
    <property type="entry name" value="lambda repressor-like DNA-binding domains"/>
    <property type="match status" value="1"/>
</dbReference>
<name>A0A6B9F1K1_9EURY</name>
<dbReference type="Gene3D" id="1.10.260.40">
    <property type="entry name" value="lambda repressor-like DNA-binding domains"/>
    <property type="match status" value="1"/>
</dbReference>
<evidence type="ECO:0000259" key="1">
    <source>
        <dbReference type="Pfam" id="PF10120"/>
    </source>
</evidence>
<dbReference type="InterPro" id="IPR010982">
    <property type="entry name" value="Lambda_DNA-bd_dom_sf"/>
</dbReference>
<dbReference type="PANTHER" id="PTHR40730">
    <property type="entry name" value="TRANSCRIPTIONAL REGULATOR PROTEIN-LIKE PROTEIN"/>
    <property type="match status" value="1"/>
</dbReference>
<feature type="domain" description="Thiamine-phosphate synthase ThiN" evidence="1">
    <location>
        <begin position="141"/>
        <end position="295"/>
    </location>
</feature>
<dbReference type="InterPro" id="IPR019293">
    <property type="entry name" value="ThiN"/>
</dbReference>